<dbReference type="AlphaFoldDB" id="A0A8H4ER57"/>
<evidence type="ECO:0000313" key="2">
    <source>
        <dbReference type="Proteomes" id="UP000439903"/>
    </source>
</evidence>
<comment type="caution">
    <text evidence="1">The sequence shown here is derived from an EMBL/GenBank/DDBJ whole genome shotgun (WGS) entry which is preliminary data.</text>
</comment>
<dbReference type="GO" id="GO:0007166">
    <property type="term" value="P:cell surface receptor signaling pathway"/>
    <property type="evidence" value="ECO:0007669"/>
    <property type="project" value="InterPro"/>
</dbReference>
<organism evidence="1 2">
    <name type="scientific">Gigaspora margarita</name>
    <dbReference type="NCBI Taxonomy" id="4874"/>
    <lineage>
        <taxon>Eukaryota</taxon>
        <taxon>Fungi</taxon>
        <taxon>Fungi incertae sedis</taxon>
        <taxon>Mucoromycota</taxon>
        <taxon>Glomeromycotina</taxon>
        <taxon>Glomeromycetes</taxon>
        <taxon>Diversisporales</taxon>
        <taxon>Gigasporaceae</taxon>
        <taxon>Gigaspora</taxon>
    </lineage>
</organism>
<dbReference type="Proteomes" id="UP000439903">
    <property type="component" value="Unassembled WGS sequence"/>
</dbReference>
<dbReference type="EMBL" id="WTPW01000172">
    <property type="protein sequence ID" value="KAF0539375.1"/>
    <property type="molecule type" value="Genomic_DNA"/>
</dbReference>
<gene>
    <name evidence="1" type="ORF">F8M41_007155</name>
</gene>
<dbReference type="GO" id="GO:0016301">
    <property type="term" value="F:kinase activity"/>
    <property type="evidence" value="ECO:0007669"/>
    <property type="project" value="UniProtKB-KW"/>
</dbReference>
<keyword evidence="1" id="KW-0418">Kinase</keyword>
<reference evidence="1 2" key="1">
    <citation type="journal article" date="2019" name="Environ. Microbiol.">
        <title>At the nexus of three kingdoms: the genome of the mycorrhizal fungus Gigaspora margarita provides insights into plant, endobacterial and fungal interactions.</title>
        <authorList>
            <person name="Venice F."/>
            <person name="Ghignone S."/>
            <person name="Salvioli di Fossalunga A."/>
            <person name="Amselem J."/>
            <person name="Novero M."/>
            <person name="Xianan X."/>
            <person name="Sedzielewska Toro K."/>
            <person name="Morin E."/>
            <person name="Lipzen A."/>
            <person name="Grigoriev I.V."/>
            <person name="Henrissat B."/>
            <person name="Martin F.M."/>
            <person name="Bonfante P."/>
        </authorList>
    </citation>
    <scope>NUCLEOTIDE SEQUENCE [LARGE SCALE GENOMIC DNA]</scope>
    <source>
        <strain evidence="1 2">BEG34</strain>
    </source>
</reference>
<name>A0A8H4ER57_GIGMA</name>
<dbReference type="Gene3D" id="1.20.930.20">
    <property type="entry name" value="Adaptor protein Cbl, N-terminal domain"/>
    <property type="match status" value="1"/>
</dbReference>
<dbReference type="OrthoDB" id="2429624at2759"/>
<sequence>MKAKIDPETIPNTKPELVEFIEEAVNITNNALSSIVPLLDVVITLINEIFVIYENAQFNKRMFRFIINRILSVETTIKFLKSQTNHNENFQDLLICKFLSYFEED</sequence>
<proteinExistence type="predicted"/>
<dbReference type="InterPro" id="IPR036537">
    <property type="entry name" value="Adaptor_Cbl_N_dom_sf"/>
</dbReference>
<evidence type="ECO:0000313" key="1">
    <source>
        <dbReference type="EMBL" id="KAF0539375.1"/>
    </source>
</evidence>
<protein>
    <submittedName>
        <fullName evidence="1">Kinase-like protein</fullName>
    </submittedName>
</protein>
<accession>A0A8H4ER57</accession>
<keyword evidence="1" id="KW-0808">Transferase</keyword>
<keyword evidence="2" id="KW-1185">Reference proteome</keyword>